<gene>
    <name evidence="4" type="ORF">GCM10010082_22370</name>
</gene>
<evidence type="ECO:0000256" key="2">
    <source>
        <dbReference type="ARBA" id="ARBA00023315"/>
    </source>
</evidence>
<accession>A0ABQ3FKR2</accession>
<feature type="domain" description="N-acetyltransferase" evidence="3">
    <location>
        <begin position="3"/>
        <end position="150"/>
    </location>
</feature>
<dbReference type="PANTHER" id="PTHR43420:SF44">
    <property type="entry name" value="ACETYLTRANSFERASE YPEA"/>
    <property type="match status" value="1"/>
</dbReference>
<dbReference type="Gene3D" id="3.40.630.30">
    <property type="match status" value="1"/>
</dbReference>
<evidence type="ECO:0000256" key="1">
    <source>
        <dbReference type="ARBA" id="ARBA00022679"/>
    </source>
</evidence>
<keyword evidence="1" id="KW-0808">Transferase</keyword>
<evidence type="ECO:0000259" key="3">
    <source>
        <dbReference type="PROSITE" id="PS51186"/>
    </source>
</evidence>
<name>A0ABQ3FKR2_9GAMM</name>
<keyword evidence="5" id="KW-1185">Reference proteome</keyword>
<organism evidence="4 5">
    <name type="scientific">Kushneria pakistanensis</name>
    <dbReference type="NCBI Taxonomy" id="1508770"/>
    <lineage>
        <taxon>Bacteria</taxon>
        <taxon>Pseudomonadati</taxon>
        <taxon>Pseudomonadota</taxon>
        <taxon>Gammaproteobacteria</taxon>
        <taxon>Oceanospirillales</taxon>
        <taxon>Halomonadaceae</taxon>
        <taxon>Kushneria</taxon>
    </lineage>
</organism>
<proteinExistence type="predicted"/>
<dbReference type="Proteomes" id="UP000604243">
    <property type="component" value="Unassembled WGS sequence"/>
</dbReference>
<keyword evidence="2" id="KW-0012">Acyltransferase</keyword>
<dbReference type="RefSeq" id="WP_189518238.1">
    <property type="nucleotide sequence ID" value="NZ_BMZM01000003.1"/>
</dbReference>
<comment type="caution">
    <text evidence="4">The sequence shown here is derived from an EMBL/GenBank/DDBJ whole genome shotgun (WGS) entry which is preliminary data.</text>
</comment>
<sequence>MTLVIENVTDARALATLDARVRGSDAWPISRFISMTHDAYDLLGLTDRNTQALLAFAVFSLGPFDIGLEMIAVDPDHRRQGLAGRLIEAMIDKGEAMGLERVLLEVRASNEAAQALYARYGFSVDGRRAGYYPLAPGRREDAILMSRPLTL</sequence>
<dbReference type="CDD" id="cd04301">
    <property type="entry name" value="NAT_SF"/>
    <property type="match status" value="1"/>
</dbReference>
<evidence type="ECO:0000313" key="4">
    <source>
        <dbReference type="EMBL" id="GHC28489.1"/>
    </source>
</evidence>
<dbReference type="PROSITE" id="PS51186">
    <property type="entry name" value="GNAT"/>
    <property type="match status" value="1"/>
</dbReference>
<dbReference type="InterPro" id="IPR050680">
    <property type="entry name" value="YpeA/RimI_acetyltransf"/>
</dbReference>
<dbReference type="Pfam" id="PF00583">
    <property type="entry name" value="Acetyltransf_1"/>
    <property type="match status" value="1"/>
</dbReference>
<dbReference type="InterPro" id="IPR016181">
    <property type="entry name" value="Acyl_CoA_acyltransferase"/>
</dbReference>
<dbReference type="InterPro" id="IPR000182">
    <property type="entry name" value="GNAT_dom"/>
</dbReference>
<reference evidence="5" key="1">
    <citation type="journal article" date="2019" name="Int. J. Syst. Evol. Microbiol.">
        <title>The Global Catalogue of Microorganisms (GCM) 10K type strain sequencing project: providing services to taxonomists for standard genome sequencing and annotation.</title>
        <authorList>
            <consortium name="The Broad Institute Genomics Platform"/>
            <consortium name="The Broad Institute Genome Sequencing Center for Infectious Disease"/>
            <person name="Wu L."/>
            <person name="Ma J."/>
        </authorList>
    </citation>
    <scope>NUCLEOTIDE SEQUENCE [LARGE SCALE GENOMIC DNA]</scope>
    <source>
        <strain evidence="5">KCTC 42082</strain>
    </source>
</reference>
<dbReference type="EMBL" id="BMZM01000003">
    <property type="protein sequence ID" value="GHC28489.1"/>
    <property type="molecule type" value="Genomic_DNA"/>
</dbReference>
<dbReference type="PANTHER" id="PTHR43420">
    <property type="entry name" value="ACETYLTRANSFERASE"/>
    <property type="match status" value="1"/>
</dbReference>
<evidence type="ECO:0000313" key="5">
    <source>
        <dbReference type="Proteomes" id="UP000604243"/>
    </source>
</evidence>
<dbReference type="SUPFAM" id="SSF55729">
    <property type="entry name" value="Acyl-CoA N-acyltransferases (Nat)"/>
    <property type="match status" value="1"/>
</dbReference>
<protein>
    <submittedName>
        <fullName evidence="4">Ribosomal-protein-alanine acetyltransferase</fullName>
    </submittedName>
</protein>